<dbReference type="Proteomes" id="UP000239494">
    <property type="component" value="Unassembled WGS sequence"/>
</dbReference>
<dbReference type="CDD" id="cd00093">
    <property type="entry name" value="HTH_XRE"/>
    <property type="match status" value="1"/>
</dbReference>
<evidence type="ECO:0000259" key="1">
    <source>
        <dbReference type="PROSITE" id="PS50943"/>
    </source>
</evidence>
<proteinExistence type="predicted"/>
<reference evidence="2 3" key="1">
    <citation type="submission" date="2018-03" db="EMBL/GenBank/DDBJ databases">
        <title>Genomic Encyclopedia of Archaeal and Bacterial Type Strains, Phase II (KMG-II): from individual species to whole genera.</title>
        <authorList>
            <person name="Goeker M."/>
        </authorList>
    </citation>
    <scope>NUCLEOTIDE SEQUENCE [LARGE SCALE GENOMIC DNA]</scope>
    <source>
        <strain evidence="2 3">DSM 44720</strain>
    </source>
</reference>
<evidence type="ECO:0000313" key="3">
    <source>
        <dbReference type="Proteomes" id="UP000239494"/>
    </source>
</evidence>
<dbReference type="EMBL" id="PVTF01000003">
    <property type="protein sequence ID" value="PRY43453.1"/>
    <property type="molecule type" value="Genomic_DNA"/>
</dbReference>
<name>A0A2T0TCR7_9PSEU</name>
<dbReference type="PROSITE" id="PS50943">
    <property type="entry name" value="HTH_CROC1"/>
    <property type="match status" value="1"/>
</dbReference>
<comment type="caution">
    <text evidence="2">The sequence shown here is derived from an EMBL/GenBank/DDBJ whole genome shotgun (WGS) entry which is preliminary data.</text>
</comment>
<dbReference type="GO" id="GO:0003677">
    <property type="term" value="F:DNA binding"/>
    <property type="evidence" value="ECO:0007669"/>
    <property type="project" value="InterPro"/>
</dbReference>
<dbReference type="Pfam" id="PF19054">
    <property type="entry name" value="DUF5753"/>
    <property type="match status" value="1"/>
</dbReference>
<feature type="domain" description="HTH cro/C1-type" evidence="1">
    <location>
        <begin position="22"/>
        <end position="53"/>
    </location>
</feature>
<dbReference type="AlphaFoldDB" id="A0A2T0TCR7"/>
<dbReference type="InterPro" id="IPR001387">
    <property type="entry name" value="Cro/C1-type_HTH"/>
</dbReference>
<dbReference type="InterPro" id="IPR043917">
    <property type="entry name" value="DUF5753"/>
</dbReference>
<organism evidence="2 3">
    <name type="scientific">Umezawaea tangerina</name>
    <dbReference type="NCBI Taxonomy" id="84725"/>
    <lineage>
        <taxon>Bacteria</taxon>
        <taxon>Bacillati</taxon>
        <taxon>Actinomycetota</taxon>
        <taxon>Actinomycetes</taxon>
        <taxon>Pseudonocardiales</taxon>
        <taxon>Pseudonocardiaceae</taxon>
        <taxon>Umezawaea</taxon>
    </lineage>
</organism>
<dbReference type="Gene3D" id="1.10.260.40">
    <property type="entry name" value="lambda repressor-like DNA-binding domains"/>
    <property type="match status" value="1"/>
</dbReference>
<gene>
    <name evidence="2" type="ORF">CLV43_103196</name>
</gene>
<dbReference type="SUPFAM" id="SSF47413">
    <property type="entry name" value="lambda repressor-like DNA-binding domains"/>
    <property type="match status" value="1"/>
</dbReference>
<dbReference type="InterPro" id="IPR010982">
    <property type="entry name" value="Lambda_DNA-bd_dom_sf"/>
</dbReference>
<dbReference type="Pfam" id="PF13560">
    <property type="entry name" value="HTH_31"/>
    <property type="match status" value="1"/>
</dbReference>
<accession>A0A2T0TCR7</accession>
<evidence type="ECO:0000313" key="2">
    <source>
        <dbReference type="EMBL" id="PRY43453.1"/>
    </source>
</evidence>
<sequence length="268" mass="29246">MPVTSESRRTTTAQSRELGAELRAIRVSAGLGAAEMAAELGWSPGKVSKLEQGWRGASAWDIGALLGRCGADRPTRDRVMVLAGEQHAGWFVRPHSSVVLHERSALTISCYEPMAVPVLLQTEDYARASSTGVDRLAERQAVLHGDRAPDSVFYVREEALRRQVGGPSTMRDQLMGLVFLSWWPHVTVRLVPSSAGTPAELDHGSTVLTYGQGAGPLVHTSTDLVTVFLDDERVVRAHEAKHAVLARLAWDEDRSREAFARLADAFDL</sequence>
<keyword evidence="3" id="KW-1185">Reference proteome</keyword>
<protein>
    <recommendedName>
        <fullName evidence="1">HTH cro/C1-type domain-containing protein</fullName>
    </recommendedName>
</protein>